<evidence type="ECO:0000313" key="3">
    <source>
        <dbReference type="Proteomes" id="UP001596203"/>
    </source>
</evidence>
<dbReference type="RefSeq" id="WP_377431805.1">
    <property type="nucleotide sequence ID" value="NZ_JBHSPR010000060.1"/>
</dbReference>
<dbReference type="PROSITE" id="PS51257">
    <property type="entry name" value="PROKAR_LIPOPROTEIN"/>
    <property type="match status" value="1"/>
</dbReference>
<comment type="caution">
    <text evidence="2">The sequence shown here is derived from an EMBL/GenBank/DDBJ whole genome shotgun (WGS) entry which is preliminary data.</text>
</comment>
<evidence type="ECO:0008006" key="4">
    <source>
        <dbReference type="Google" id="ProtNLM"/>
    </source>
</evidence>
<feature type="compositionally biased region" description="Low complexity" evidence="1">
    <location>
        <begin position="45"/>
        <end position="59"/>
    </location>
</feature>
<dbReference type="EMBL" id="JBHSPR010000060">
    <property type="protein sequence ID" value="MFC6022325.1"/>
    <property type="molecule type" value="Genomic_DNA"/>
</dbReference>
<proteinExistence type="predicted"/>
<organism evidence="2 3">
    <name type="scientific">Plantactinospora solaniradicis</name>
    <dbReference type="NCBI Taxonomy" id="1723736"/>
    <lineage>
        <taxon>Bacteria</taxon>
        <taxon>Bacillati</taxon>
        <taxon>Actinomycetota</taxon>
        <taxon>Actinomycetes</taxon>
        <taxon>Micromonosporales</taxon>
        <taxon>Micromonosporaceae</taxon>
        <taxon>Plantactinospora</taxon>
    </lineage>
</organism>
<accession>A0ABW1KLG3</accession>
<evidence type="ECO:0000256" key="1">
    <source>
        <dbReference type="SAM" id="MobiDB-lite"/>
    </source>
</evidence>
<protein>
    <recommendedName>
        <fullName evidence="4">DUF3558 domain-containing protein</fullName>
    </recommendedName>
</protein>
<gene>
    <name evidence="2" type="ORF">ACFP2T_39975</name>
</gene>
<keyword evidence="3" id="KW-1185">Reference proteome</keyword>
<feature type="region of interest" description="Disordered" evidence="1">
    <location>
        <begin position="38"/>
        <end position="61"/>
    </location>
</feature>
<evidence type="ECO:0000313" key="2">
    <source>
        <dbReference type="EMBL" id="MFC6022325.1"/>
    </source>
</evidence>
<reference evidence="3" key="1">
    <citation type="journal article" date="2019" name="Int. J. Syst. Evol. Microbiol.">
        <title>The Global Catalogue of Microorganisms (GCM) 10K type strain sequencing project: providing services to taxonomists for standard genome sequencing and annotation.</title>
        <authorList>
            <consortium name="The Broad Institute Genomics Platform"/>
            <consortium name="The Broad Institute Genome Sequencing Center for Infectious Disease"/>
            <person name="Wu L."/>
            <person name="Ma J."/>
        </authorList>
    </citation>
    <scope>NUCLEOTIDE SEQUENCE [LARGE SCALE GENOMIC DNA]</scope>
    <source>
        <strain evidence="3">ZS-35-S2</strain>
    </source>
</reference>
<sequence length="219" mass="22488">MGRSGRIRARSGTGRRGLALAGSGGLAAVLLIAGCASGEDSPRETPTGSVPSVSTGTSPAGSGPLYNAVGLDLCAGTDLAPLADLSLTVEKRNAREPRSAPGSACQFDLRTRSGHEATLLVEASTLTSADEAGRLYKATRDVTVMRPDGAVSGIGDEAEGFTEESEPGFKYSEYMIHARSGNLVLKVWLAVGGTAFTPKDVLADKATTIAKATLPQVPR</sequence>
<name>A0ABW1KLG3_9ACTN</name>
<dbReference type="Proteomes" id="UP001596203">
    <property type="component" value="Unassembled WGS sequence"/>
</dbReference>